<comment type="caution">
    <text evidence="5">The sequence shown here is derived from an EMBL/GenBank/DDBJ whole genome shotgun (WGS) entry which is preliminary data.</text>
</comment>
<dbReference type="InterPro" id="IPR036291">
    <property type="entry name" value="NAD(P)-bd_dom_sf"/>
</dbReference>
<dbReference type="AlphaFoldDB" id="A0A3A4NMV7"/>
<evidence type="ECO:0000313" key="5">
    <source>
        <dbReference type="EMBL" id="RJP20392.1"/>
    </source>
</evidence>
<gene>
    <name evidence="5" type="ORF">C4520_11470</name>
</gene>
<dbReference type="SMART" id="SM00881">
    <property type="entry name" value="CoA_binding"/>
    <property type="match status" value="1"/>
</dbReference>
<dbReference type="Gene3D" id="3.40.50.261">
    <property type="entry name" value="Succinyl-CoA synthetase domains"/>
    <property type="match status" value="2"/>
</dbReference>
<organism evidence="5 6">
    <name type="scientific">Abyssobacteria bacterium (strain SURF_5)</name>
    <dbReference type="NCBI Taxonomy" id="2093360"/>
    <lineage>
        <taxon>Bacteria</taxon>
        <taxon>Pseudomonadati</taxon>
        <taxon>Candidatus Hydrogenedentota</taxon>
        <taxon>Candidatus Abyssobacteria</taxon>
    </lineage>
</organism>
<evidence type="ECO:0000256" key="2">
    <source>
        <dbReference type="ARBA" id="ARBA00022741"/>
    </source>
</evidence>
<dbReference type="Pfam" id="PF13380">
    <property type="entry name" value="CoA_binding_2"/>
    <property type="match status" value="1"/>
</dbReference>
<dbReference type="Gene3D" id="3.40.50.720">
    <property type="entry name" value="NAD(P)-binding Rossmann-like Domain"/>
    <property type="match status" value="1"/>
</dbReference>
<keyword evidence="3" id="KW-0067">ATP-binding</keyword>
<protein>
    <recommendedName>
        <fullName evidence="4">CoA-binding domain-containing protein</fullName>
    </recommendedName>
</protein>
<dbReference type="GO" id="GO:0005524">
    <property type="term" value="F:ATP binding"/>
    <property type="evidence" value="ECO:0007669"/>
    <property type="project" value="UniProtKB-KW"/>
</dbReference>
<dbReference type="Proteomes" id="UP000265882">
    <property type="component" value="Unassembled WGS sequence"/>
</dbReference>
<evidence type="ECO:0000259" key="4">
    <source>
        <dbReference type="SMART" id="SM00881"/>
    </source>
</evidence>
<proteinExistence type="predicted"/>
<dbReference type="PANTHER" id="PTHR43334:SF2">
    <property type="entry name" value="ACETATE--COA LIGASE [ADP-FORMING]"/>
    <property type="match status" value="1"/>
</dbReference>
<dbReference type="InterPro" id="IPR051538">
    <property type="entry name" value="Acyl-CoA_Synth/Transferase"/>
</dbReference>
<evidence type="ECO:0000313" key="6">
    <source>
        <dbReference type="Proteomes" id="UP000265882"/>
    </source>
</evidence>
<dbReference type="InterPro" id="IPR003781">
    <property type="entry name" value="CoA-bd"/>
</dbReference>
<dbReference type="InterPro" id="IPR016102">
    <property type="entry name" value="Succinyl-CoA_synth-like"/>
</dbReference>
<keyword evidence="1" id="KW-0436">Ligase</keyword>
<evidence type="ECO:0000256" key="1">
    <source>
        <dbReference type="ARBA" id="ARBA00022598"/>
    </source>
</evidence>
<dbReference type="EMBL" id="QZKU01000077">
    <property type="protein sequence ID" value="RJP20392.1"/>
    <property type="molecule type" value="Genomic_DNA"/>
</dbReference>
<dbReference type="GO" id="GO:0016874">
    <property type="term" value="F:ligase activity"/>
    <property type="evidence" value="ECO:0007669"/>
    <property type="project" value="UniProtKB-KW"/>
</dbReference>
<accession>A0A3A4NMV7</accession>
<name>A0A3A4NMV7_ABYX5</name>
<dbReference type="SUPFAM" id="SSF51735">
    <property type="entry name" value="NAD(P)-binding Rossmann-fold domains"/>
    <property type="match status" value="1"/>
</dbReference>
<sequence length="471" mass="51724">MNSQLKCSLDAIFKPRSVAIIGASNNRDRWGYGTMLNMLEAGYRNALYPVNPNEQEVQGVPCYRSIHDIPADIDLAVIVVNAAAVPDILRQCIQKKVKGGIIITAGFAEVSSDGAVVQQQLAEEAKRAGFYFVGPNCWGIWSSQANVNTLFWDLPPKGPISFVSQSGSLGEYLYNATQSRGYGIDKFVSCGNQACISFNDFLEYLADDPQTRVVIGYVEDVGDGRRFVEVAKKVVAQKPLLIYKAGSTRDSARAARSHTAAIAGNNEIFDAACRQAGIIRWHDFMEIFDMAEALCYQPLPRGNRIAVISSAGGFCVTAAESCSRMGMDLPEMSEQAQASLREHMRAFAPPPVNPIDCIARKSNDSILDIADIVARQDNIDGLIMTPHVGQFKRHMKAGDMIKRIRLAEAISAIPEKYGKPLVCANEHELAGPVYEIFKGKHVPFFDNPMDCAKAMYALVKCAEIRRRNKSA</sequence>
<dbReference type="SUPFAM" id="SSF52210">
    <property type="entry name" value="Succinyl-CoA synthetase domains"/>
    <property type="match status" value="2"/>
</dbReference>
<dbReference type="Pfam" id="PF13607">
    <property type="entry name" value="Succ_CoA_lig"/>
    <property type="match status" value="1"/>
</dbReference>
<feature type="domain" description="CoA-binding" evidence="4">
    <location>
        <begin position="12"/>
        <end position="107"/>
    </location>
</feature>
<keyword evidence="2" id="KW-0547">Nucleotide-binding</keyword>
<dbReference type="InterPro" id="IPR032875">
    <property type="entry name" value="Succ_CoA_lig_flav_dom"/>
</dbReference>
<dbReference type="PANTHER" id="PTHR43334">
    <property type="entry name" value="ACETATE--COA LIGASE [ADP-FORMING]"/>
    <property type="match status" value="1"/>
</dbReference>
<evidence type="ECO:0000256" key="3">
    <source>
        <dbReference type="ARBA" id="ARBA00022840"/>
    </source>
</evidence>
<reference evidence="5 6" key="1">
    <citation type="journal article" date="2017" name="ISME J.">
        <title>Energy and carbon metabolisms in a deep terrestrial subsurface fluid microbial community.</title>
        <authorList>
            <person name="Momper L."/>
            <person name="Jungbluth S.P."/>
            <person name="Lee M.D."/>
            <person name="Amend J.P."/>
        </authorList>
    </citation>
    <scope>NUCLEOTIDE SEQUENCE [LARGE SCALE GENOMIC DNA]</scope>
    <source>
        <strain evidence="5">SURF_5</strain>
    </source>
</reference>